<dbReference type="InterPro" id="IPR049175">
    <property type="entry name" value="FAM171_C"/>
</dbReference>
<keyword evidence="14" id="KW-1185">Reference proteome</keyword>
<evidence type="ECO:0000259" key="12">
    <source>
        <dbReference type="Pfam" id="PF20771"/>
    </source>
</evidence>
<feature type="domain" description="FAM171 N-terminal" evidence="11">
    <location>
        <begin position="153"/>
        <end position="297"/>
    </location>
</feature>
<evidence type="ECO:0000256" key="10">
    <source>
        <dbReference type="SAM" id="SignalP"/>
    </source>
</evidence>
<dbReference type="Proteomes" id="UP001274896">
    <property type="component" value="Unassembled WGS sequence"/>
</dbReference>
<dbReference type="InterPro" id="IPR018890">
    <property type="entry name" value="FAM171"/>
</dbReference>
<feature type="region of interest" description="Disordered" evidence="8">
    <location>
        <begin position="630"/>
        <end position="649"/>
    </location>
</feature>
<feature type="signal peptide" evidence="10">
    <location>
        <begin position="1"/>
        <end position="24"/>
    </location>
</feature>
<dbReference type="Pfam" id="PF10577">
    <property type="entry name" value="FAM171A1-2-B_N"/>
    <property type="match status" value="1"/>
</dbReference>
<dbReference type="GO" id="GO:0016020">
    <property type="term" value="C:membrane"/>
    <property type="evidence" value="ECO:0007669"/>
    <property type="project" value="UniProtKB-SubCell"/>
</dbReference>
<protein>
    <recommendedName>
        <fullName evidence="15">Protein FAM171B</fullName>
    </recommendedName>
</protein>
<evidence type="ECO:0000256" key="9">
    <source>
        <dbReference type="SAM" id="Phobius"/>
    </source>
</evidence>
<proteinExistence type="inferred from homology"/>
<comment type="similarity">
    <text evidence="2">Belongs to the FAM171 family.</text>
</comment>
<evidence type="ECO:0000313" key="13">
    <source>
        <dbReference type="EMBL" id="KAK3557513.1"/>
    </source>
</evidence>
<feature type="region of interest" description="Disordered" evidence="8">
    <location>
        <begin position="367"/>
        <end position="388"/>
    </location>
</feature>
<dbReference type="AlphaFoldDB" id="A0AAE0RLE4"/>
<evidence type="ECO:0000256" key="2">
    <source>
        <dbReference type="ARBA" id="ARBA00006818"/>
    </source>
</evidence>
<evidence type="ECO:0000259" key="11">
    <source>
        <dbReference type="Pfam" id="PF10577"/>
    </source>
</evidence>
<evidence type="ECO:0000256" key="1">
    <source>
        <dbReference type="ARBA" id="ARBA00004479"/>
    </source>
</evidence>
<dbReference type="InterPro" id="IPR048530">
    <property type="entry name" value="FAM171_N"/>
</dbReference>
<feature type="region of interest" description="Disordered" evidence="8">
    <location>
        <begin position="659"/>
        <end position="760"/>
    </location>
</feature>
<feature type="chain" id="PRO_5042028451" description="Protein FAM171B" evidence="10">
    <location>
        <begin position="25"/>
        <end position="760"/>
    </location>
</feature>
<evidence type="ECO:0000256" key="5">
    <source>
        <dbReference type="ARBA" id="ARBA00022989"/>
    </source>
</evidence>
<keyword evidence="5 9" id="KW-1133">Transmembrane helix</keyword>
<feature type="transmembrane region" description="Helical" evidence="9">
    <location>
        <begin position="319"/>
        <end position="343"/>
    </location>
</feature>
<evidence type="ECO:0000256" key="3">
    <source>
        <dbReference type="ARBA" id="ARBA00022692"/>
    </source>
</evidence>
<dbReference type="PANTHER" id="PTHR31626">
    <property type="entry name" value="SUSHI DOMAIN-CONTAINING PROTEIN"/>
    <property type="match status" value="1"/>
</dbReference>
<dbReference type="EMBL" id="JAUCMX010000001">
    <property type="protein sequence ID" value="KAK3557513.1"/>
    <property type="molecule type" value="Genomic_DNA"/>
</dbReference>
<reference evidence="13" key="1">
    <citation type="submission" date="2023-06" db="EMBL/GenBank/DDBJ databases">
        <title>Male Hemibagrus guttatus genome.</title>
        <authorList>
            <person name="Bian C."/>
        </authorList>
    </citation>
    <scope>NUCLEOTIDE SEQUENCE</scope>
    <source>
        <strain evidence="13">Male_cb2023</strain>
        <tissue evidence="13">Muscle</tissue>
    </source>
</reference>
<organism evidence="13 14">
    <name type="scientific">Hemibagrus guttatus</name>
    <dbReference type="NCBI Taxonomy" id="175788"/>
    <lineage>
        <taxon>Eukaryota</taxon>
        <taxon>Metazoa</taxon>
        <taxon>Chordata</taxon>
        <taxon>Craniata</taxon>
        <taxon>Vertebrata</taxon>
        <taxon>Euteleostomi</taxon>
        <taxon>Actinopterygii</taxon>
        <taxon>Neopterygii</taxon>
        <taxon>Teleostei</taxon>
        <taxon>Ostariophysi</taxon>
        <taxon>Siluriformes</taxon>
        <taxon>Bagridae</taxon>
        <taxon>Hemibagrus</taxon>
    </lineage>
</organism>
<evidence type="ECO:0000256" key="6">
    <source>
        <dbReference type="ARBA" id="ARBA00023136"/>
    </source>
</evidence>
<sequence length="760" mass="83206">MPHPAAYLLLLLLLLSVALTYTEAAELRGLKHNAETPSRKGRREETATAPAGNNNILFNYTKLKMFLPLLSPLEPFSSLTLKVWVKDASSQRYLSGAAVRVFANGSLLQSSQTEENGEVLLTVPYQLAVTLTLVASMEAYIPTQLPWKTTKMPNVSSQPIVQFPKSLLLLPENTTISAVTAYLTVPAPPPEKDGHFCTMGVINSKGGYRSMKLSPVAVLSAQLLSNGKETDIKGPIQLTVPLPYHSHLRASDSLPAWSFNMTTGTWVNKGIGSVRMERNGLVWTYVAPHLGNWIAAPSPTSNGYTGHATSMEFISYHTYLLMGILGGTLVIIIGFLSVILCHCRELSHETERRRWISTRLSIIKKDQTTSTSSDEVHEPLYNNGDHNGDRSYSVAARGAGVSASPRHQTNYNVYVDNVCRPAGNLYENIGTAGLENLRVTVPNLYVNSDEVAKLREMSDKGTSRQAPGDNSTYRDKLFHIYNQPVAIVQAPEHFPAPGQTESTGSRCATFPRNGMEHGAQTERNLKDSFTQTLPKVPQQDNNVQPALEGPQNSTANPGIWGRYSHLLESVSVPGTLNEAAGMGAFHGELQGISEQTLLELSKAKPSPLPPRAWFVSLDGKPAAQVRHSVIELQGRHRPGSSNDTSLDSGVDMNELQQLVRKSDQEGPSITNMPKVARGRGHEEQDLSSSEIGSPEDTSLRNTLEGSSAAIPNIPEDQDAGDTSSESRSTPPPRRLRKVRDKRPDKKATRHVREERAQTKR</sequence>
<feature type="domain" description="FAM171 C-terminal" evidence="12">
    <location>
        <begin position="537"/>
        <end position="746"/>
    </location>
</feature>
<feature type="compositionally biased region" description="Basic and acidic residues" evidence="8">
    <location>
        <begin position="741"/>
        <end position="760"/>
    </location>
</feature>
<keyword evidence="7" id="KW-0325">Glycoprotein</keyword>
<keyword evidence="6 9" id="KW-0472">Membrane</keyword>
<evidence type="ECO:0000256" key="8">
    <source>
        <dbReference type="SAM" id="MobiDB-lite"/>
    </source>
</evidence>
<accession>A0AAE0RLE4</accession>
<evidence type="ECO:0000256" key="4">
    <source>
        <dbReference type="ARBA" id="ARBA00022729"/>
    </source>
</evidence>
<comment type="subcellular location">
    <subcellularLocation>
        <location evidence="1">Membrane</location>
        <topology evidence="1">Single-pass type I membrane protein</topology>
    </subcellularLocation>
</comment>
<evidence type="ECO:0000256" key="7">
    <source>
        <dbReference type="ARBA" id="ARBA00023180"/>
    </source>
</evidence>
<dbReference type="Pfam" id="PF20771">
    <property type="entry name" value="FAM171A1-2-B_C"/>
    <property type="match status" value="1"/>
</dbReference>
<feature type="compositionally biased region" description="Polar residues" evidence="8">
    <location>
        <begin position="686"/>
        <end position="705"/>
    </location>
</feature>
<dbReference type="PANTHER" id="PTHR31626:SF2">
    <property type="entry name" value="PROTEIN FAM171B"/>
    <property type="match status" value="1"/>
</dbReference>
<gene>
    <name evidence="13" type="ORF">QTP70_028336</name>
</gene>
<comment type="caution">
    <text evidence="13">The sequence shown here is derived from an EMBL/GenBank/DDBJ whole genome shotgun (WGS) entry which is preliminary data.</text>
</comment>
<evidence type="ECO:0008006" key="15">
    <source>
        <dbReference type="Google" id="ProtNLM"/>
    </source>
</evidence>
<evidence type="ECO:0000313" key="14">
    <source>
        <dbReference type="Proteomes" id="UP001274896"/>
    </source>
</evidence>
<name>A0AAE0RLE4_9TELE</name>
<keyword evidence="4 10" id="KW-0732">Signal</keyword>
<keyword evidence="3 9" id="KW-0812">Transmembrane</keyword>